<evidence type="ECO:0000313" key="2">
    <source>
        <dbReference type="Proteomes" id="UP000001511"/>
    </source>
</evidence>
<name>D7E051_NOSA0</name>
<dbReference type="Proteomes" id="UP000001511">
    <property type="component" value="Chromosome"/>
</dbReference>
<reference evidence="1 2" key="1">
    <citation type="journal article" date="2010" name="PLoS ONE">
        <title>Genome erosion in a nitrogen-fixing vertically transmitted endosymbiotic multicellular cyanobacterium.</title>
        <authorList>
            <person name="Ran L."/>
            <person name="Larsson J."/>
            <person name="Vigil-Stenman T."/>
            <person name="Nylander J.A."/>
            <person name="Ininbergs K."/>
            <person name="Zheng W.W."/>
            <person name="Lapidus A."/>
            <person name="Lowry S."/>
            <person name="Haselkorn R."/>
            <person name="Bergman B."/>
        </authorList>
    </citation>
    <scope>NUCLEOTIDE SEQUENCE [LARGE SCALE GENOMIC DNA]</scope>
    <source>
        <strain evidence="1 2">0708</strain>
    </source>
</reference>
<keyword evidence="2" id="KW-1185">Reference proteome</keyword>
<dbReference type="HOGENOM" id="CLU_3382933_0_0_3"/>
<accession>D7E051</accession>
<evidence type="ECO:0000313" key="1">
    <source>
        <dbReference type="EMBL" id="ADI66221.1"/>
    </source>
</evidence>
<sequence length="33" mass="3599">MTAFIKGGLMTQVMESSLGLVTEEQHFLCLGIN</sequence>
<dbReference type="KEGG" id="naz:Aazo_5169"/>
<organism evidence="1 2">
    <name type="scientific">Nostoc azollae (strain 0708)</name>
    <name type="common">Anabaena azollae (strain 0708)</name>
    <dbReference type="NCBI Taxonomy" id="551115"/>
    <lineage>
        <taxon>Bacteria</taxon>
        <taxon>Bacillati</taxon>
        <taxon>Cyanobacteriota</taxon>
        <taxon>Cyanophyceae</taxon>
        <taxon>Nostocales</taxon>
        <taxon>Nostocaceae</taxon>
        <taxon>Trichormus</taxon>
    </lineage>
</organism>
<dbReference type="EMBL" id="CP002059">
    <property type="protein sequence ID" value="ADI66221.1"/>
    <property type="molecule type" value="Genomic_DNA"/>
</dbReference>
<proteinExistence type="predicted"/>
<dbReference type="AlphaFoldDB" id="D7E051"/>
<protein>
    <submittedName>
        <fullName evidence="1">Uncharacterized protein</fullName>
    </submittedName>
</protein>
<gene>
    <name evidence="1" type="ordered locus">Aazo_5169</name>
</gene>